<accession>A0A9P5HA69</accession>
<evidence type="ECO:0000256" key="3">
    <source>
        <dbReference type="ARBA" id="ARBA00022741"/>
    </source>
</evidence>
<feature type="domain" description="Four-carbon acid sugar kinase N-terminal" evidence="9">
    <location>
        <begin position="694"/>
        <end position="932"/>
    </location>
</feature>
<dbReference type="InterPro" id="IPR006115">
    <property type="entry name" value="6PGDH_NADP-bd"/>
</dbReference>
<evidence type="ECO:0000256" key="4">
    <source>
        <dbReference type="ARBA" id="ARBA00022777"/>
    </source>
</evidence>
<comment type="caution">
    <text evidence="12">The sequence shown here is derived from an EMBL/GenBank/DDBJ whole genome shotgun (WGS) entry which is preliminary data.</text>
</comment>
<dbReference type="GO" id="GO:0016301">
    <property type="term" value="F:kinase activity"/>
    <property type="evidence" value="ECO:0007669"/>
    <property type="project" value="UniProtKB-KW"/>
</dbReference>
<gene>
    <name evidence="12" type="ORF">G7Z17_g3698</name>
</gene>
<evidence type="ECO:0000256" key="6">
    <source>
        <dbReference type="ARBA" id="ARBA00023277"/>
    </source>
</evidence>
<dbReference type="InterPro" id="IPR031475">
    <property type="entry name" value="NBD_C"/>
</dbReference>
<comment type="similarity">
    <text evidence="1">Belongs to the four-carbon acid sugar kinase family.</text>
</comment>
<dbReference type="GO" id="GO:0005524">
    <property type="term" value="F:ATP binding"/>
    <property type="evidence" value="ECO:0007669"/>
    <property type="project" value="UniProtKB-KW"/>
</dbReference>
<dbReference type="Pfam" id="PF17042">
    <property type="entry name" value="NBD_C"/>
    <property type="match status" value="1"/>
</dbReference>
<dbReference type="PANTHER" id="PTHR43060">
    <property type="entry name" value="3-HYDROXYISOBUTYRATE DEHYDROGENASE-LIKE 1, MITOCHONDRIAL-RELATED"/>
    <property type="match status" value="1"/>
</dbReference>
<dbReference type="InterPro" id="IPR042213">
    <property type="entry name" value="NBD_C_sf"/>
</dbReference>
<dbReference type="GO" id="GO:0050661">
    <property type="term" value="F:NADP binding"/>
    <property type="evidence" value="ECO:0007669"/>
    <property type="project" value="InterPro"/>
</dbReference>
<evidence type="ECO:0000256" key="5">
    <source>
        <dbReference type="ARBA" id="ARBA00022840"/>
    </source>
</evidence>
<dbReference type="Gene3D" id="3.40.50.720">
    <property type="entry name" value="NAD(P)-binding Rossmann-like Domain"/>
    <property type="match status" value="2"/>
</dbReference>
<dbReference type="InterPro" id="IPR037051">
    <property type="entry name" value="4-carb_acid_sugar_kinase_N_sf"/>
</dbReference>
<dbReference type="InterPro" id="IPR008927">
    <property type="entry name" value="6-PGluconate_DH-like_C_sf"/>
</dbReference>
<keyword evidence="2" id="KW-0808">Transferase</keyword>
<dbReference type="AlphaFoldDB" id="A0A9P5HA69"/>
<protein>
    <recommendedName>
        <fullName evidence="14">Ketose-bisphosphate aldolase class-II family protein</fullName>
    </recommendedName>
</protein>
<dbReference type="Gene3D" id="1.10.1040.10">
    <property type="entry name" value="N-(1-d-carboxylethyl)-l-norvaline Dehydrogenase, domain 2"/>
    <property type="match status" value="2"/>
</dbReference>
<keyword evidence="5" id="KW-0067">ATP-binding</keyword>
<dbReference type="PANTHER" id="PTHR43060:SF17">
    <property type="entry name" value="L-THREONATE DEHYDROGENASE"/>
    <property type="match status" value="1"/>
</dbReference>
<dbReference type="Pfam" id="PF07005">
    <property type="entry name" value="SBD_N"/>
    <property type="match status" value="1"/>
</dbReference>
<dbReference type="Pfam" id="PF14833">
    <property type="entry name" value="NAD_binding_11"/>
    <property type="match status" value="2"/>
</dbReference>
<feature type="domain" description="6-phosphogluconate dehydrogenase NADP-binding" evidence="8">
    <location>
        <begin position="330"/>
        <end position="486"/>
    </location>
</feature>
<keyword evidence="6" id="KW-0119">Carbohydrate metabolism</keyword>
<dbReference type="PROSITE" id="PS00895">
    <property type="entry name" value="3_HYDROXYISOBUT_DH"/>
    <property type="match status" value="1"/>
</dbReference>
<evidence type="ECO:0000256" key="1">
    <source>
        <dbReference type="ARBA" id="ARBA00005715"/>
    </source>
</evidence>
<organism evidence="12 13">
    <name type="scientific">Cylindrodendrum hubeiense</name>
    <dbReference type="NCBI Taxonomy" id="595255"/>
    <lineage>
        <taxon>Eukaryota</taxon>
        <taxon>Fungi</taxon>
        <taxon>Dikarya</taxon>
        <taxon>Ascomycota</taxon>
        <taxon>Pezizomycotina</taxon>
        <taxon>Sordariomycetes</taxon>
        <taxon>Hypocreomycetidae</taxon>
        <taxon>Hypocreales</taxon>
        <taxon>Nectriaceae</taxon>
        <taxon>Cylindrodendrum</taxon>
    </lineage>
</organism>
<keyword evidence="4" id="KW-0418">Kinase</keyword>
<evidence type="ECO:0000259" key="9">
    <source>
        <dbReference type="Pfam" id="PF07005"/>
    </source>
</evidence>
<feature type="domain" description="3-hydroxyisobutyrate dehydrogenase-like NAD-binding" evidence="10">
    <location>
        <begin position="178"/>
        <end position="297"/>
    </location>
</feature>
<dbReference type="OrthoDB" id="48988at2759"/>
<dbReference type="InterPro" id="IPR036291">
    <property type="entry name" value="NAD(P)-bd_dom_sf"/>
</dbReference>
<dbReference type="Proteomes" id="UP000722485">
    <property type="component" value="Unassembled WGS sequence"/>
</dbReference>
<dbReference type="SUPFAM" id="SSF48179">
    <property type="entry name" value="6-phosphogluconate dehydrogenase C-terminal domain-like"/>
    <property type="match status" value="2"/>
</dbReference>
<evidence type="ECO:0008006" key="14">
    <source>
        <dbReference type="Google" id="ProtNLM"/>
    </source>
</evidence>
<evidence type="ECO:0000256" key="2">
    <source>
        <dbReference type="ARBA" id="ARBA00022679"/>
    </source>
</evidence>
<feature type="domain" description="6-phosphogluconate dehydrogenase NADP-binding" evidence="8">
    <location>
        <begin position="10"/>
        <end position="171"/>
    </location>
</feature>
<dbReference type="InterPro" id="IPR029154">
    <property type="entry name" value="HIBADH-like_NADP-bd"/>
</dbReference>
<keyword evidence="3" id="KW-0547">Nucleotide-binding</keyword>
<evidence type="ECO:0000259" key="8">
    <source>
        <dbReference type="Pfam" id="PF03446"/>
    </source>
</evidence>
<dbReference type="InterPro" id="IPR002204">
    <property type="entry name" value="3-OH-isobutyrate_DH-rel_CS"/>
</dbReference>
<dbReference type="Gene3D" id="3.40.980.20">
    <property type="entry name" value="Four-carbon acid sugar kinase, nucleotide binding domain"/>
    <property type="match status" value="1"/>
</dbReference>
<proteinExistence type="inferred from homology"/>
<evidence type="ECO:0000313" key="12">
    <source>
        <dbReference type="EMBL" id="KAF7553300.1"/>
    </source>
</evidence>
<dbReference type="InterPro" id="IPR013328">
    <property type="entry name" value="6PGD_dom2"/>
</dbReference>
<evidence type="ECO:0000313" key="13">
    <source>
        <dbReference type="Proteomes" id="UP000722485"/>
    </source>
</evidence>
<dbReference type="SUPFAM" id="SSF51735">
    <property type="entry name" value="NAD(P)-binding Rossmann-fold domains"/>
    <property type="match status" value="2"/>
</dbReference>
<dbReference type="EMBL" id="JAANBB010000047">
    <property type="protein sequence ID" value="KAF7553300.1"/>
    <property type="molecule type" value="Genomic_DNA"/>
</dbReference>
<reference evidence="12" key="1">
    <citation type="submission" date="2020-03" db="EMBL/GenBank/DDBJ databases">
        <title>Draft Genome Sequence of Cylindrodendrum hubeiense.</title>
        <authorList>
            <person name="Buettner E."/>
            <person name="Kellner H."/>
        </authorList>
    </citation>
    <scope>NUCLEOTIDE SEQUENCE</scope>
    <source>
        <strain evidence="12">IHI 201604</strain>
    </source>
</reference>
<keyword evidence="13" id="KW-1185">Reference proteome</keyword>
<name>A0A9P5HA69_9HYPO</name>
<feature type="domain" description="3-hydroxyisobutyrate dehydrogenase-like NAD-binding" evidence="10">
    <location>
        <begin position="500"/>
        <end position="619"/>
    </location>
</feature>
<dbReference type="SUPFAM" id="SSF142764">
    <property type="entry name" value="YgbK-like"/>
    <property type="match status" value="1"/>
</dbReference>
<evidence type="ECO:0000256" key="7">
    <source>
        <dbReference type="SAM" id="MobiDB-lite"/>
    </source>
</evidence>
<feature type="region of interest" description="Disordered" evidence="7">
    <location>
        <begin position="631"/>
        <end position="662"/>
    </location>
</feature>
<dbReference type="Gene3D" id="3.40.50.10840">
    <property type="entry name" value="Putative sugar-binding, N-terminal domain"/>
    <property type="match status" value="1"/>
</dbReference>
<dbReference type="InterPro" id="IPR010737">
    <property type="entry name" value="4-carb_acid_sugar_kinase_N"/>
</dbReference>
<dbReference type="Pfam" id="PF03446">
    <property type="entry name" value="NAD_binding_2"/>
    <property type="match status" value="2"/>
</dbReference>
<dbReference type="GO" id="GO:0051287">
    <property type="term" value="F:NAD binding"/>
    <property type="evidence" value="ECO:0007669"/>
    <property type="project" value="InterPro"/>
</dbReference>
<evidence type="ECO:0000259" key="10">
    <source>
        <dbReference type="Pfam" id="PF14833"/>
    </source>
</evidence>
<feature type="domain" description="Four-carbon acid sugar kinase nucleotide binding" evidence="11">
    <location>
        <begin position="960"/>
        <end position="1126"/>
    </location>
</feature>
<dbReference type="GO" id="GO:0016491">
    <property type="term" value="F:oxidoreductase activity"/>
    <property type="evidence" value="ECO:0007669"/>
    <property type="project" value="InterPro"/>
</dbReference>
<sequence>MASNADDAKRVGFIGLGAMGLGMASNLLSRSRYLVRGYDVYQPSVQKFVTQGGSAAESAKDVAANSDLLVCMVANAQQIESVLFNEQDGALQALPNGATILICSTVSPSFHETLQSRFAQAERSDVLLVDCPVSGGTKRAAEGTLSIFTSGTPEALSKADEILHDMSQNLYLIPGGLGAASKVKMVNQLLVGTHIAAAAEAMGLATKAGLDTREVYKIITNAAGSSWAFENRVPHMLDGDWTPHSALDIFVKDMGIVVSTARSLQFPVPLASVAEQLYISGSSQGYGREDDAGLVRIFLPENPNGVQLSANRAAPLTNLTPGSTLLEISKIGMIGLGAMGQGIASSLLRAGYSVHGYDVVERAIDKFLTNSGKAAKASSPADAIIGAELVVIMVQNAAQVDDLLFGSAKGAESLLPGATVILNSTVPPSYVKRLAKNLEGLEKGISLIDAPVSGGVARAANGTLTVICSGDSAVISKTLSPLHAITGVSSNLCHVQGGVGAASSVKLINQLLAGVHIAVAAEAMAFAARLGLDTRSLFETLKSAAAWSWMFENRVPQMLDADWTAHSALAIFVKDLGIVLDEAKNCLYAAPLSAAAHTLYISGAARGLSHQSDAGVVRFYELMTGITVADQAGPSEQQSSSSIDEESTNNGIATKKEPQPLPARETLESLPSEYAADVITSIQAVVESGEVPVLVVLDDDPTGTQTCHDIDVLMTWDAQALEAEFGLNPKGFFILTNSRALPSADARKLIVEICENVKKAAEKTGKTVEIVLRGDSTLRGHLPEEPEAAEQAFGEFDGWVITPFFFQGGRYTIDDVHYVKEGDVLVPASQTPFAQDATFGYNSSNLRDYIQEKCGSRFDSSSFVSITIDDIRLGGPERVSEVLLAASAGLKTVIIVNAAAESDMHVFVSGLLKAEKEGRRYLFRTGAAFVSSRLGITGIPPLTLQDLQSSPVAATQPGGLIVAGSYVPKTTAQLKVLRETRGDKLSVIELQVSSLIASSEAAESTALEAASKASEEIAVGRDVLIMTSRDLIKGHDALSSLNIGSKVAQALVRIVEEVRVRPRYVIAKGGITSSDTATKGLKMKRARVMGQAAPGVPLWRCDEETSRHQGVPYVVFPGNVGSDETLANIVEAWAV</sequence>
<evidence type="ECO:0000259" key="11">
    <source>
        <dbReference type="Pfam" id="PF17042"/>
    </source>
</evidence>